<accession>A0A2H0C0C7</accession>
<reference evidence="2 3" key="1">
    <citation type="submission" date="2017-09" db="EMBL/GenBank/DDBJ databases">
        <title>Depth-based differentiation of microbial function through sediment-hosted aquifers and enrichment of novel symbionts in the deep terrestrial subsurface.</title>
        <authorList>
            <person name="Probst A.J."/>
            <person name="Ladd B."/>
            <person name="Jarett J.K."/>
            <person name="Geller-Mcgrath D.E."/>
            <person name="Sieber C.M."/>
            <person name="Emerson J.B."/>
            <person name="Anantharaman K."/>
            <person name="Thomas B.C."/>
            <person name="Malmstrom R."/>
            <person name="Stieglmeier M."/>
            <person name="Klingl A."/>
            <person name="Woyke T."/>
            <person name="Ryan C.M."/>
            <person name="Banfield J.F."/>
        </authorList>
    </citation>
    <scope>NUCLEOTIDE SEQUENCE [LARGE SCALE GENOMIC DNA]</scope>
    <source>
        <strain evidence="2">CG22_combo_CG10-13_8_21_14_all_34_12</strain>
    </source>
</reference>
<gene>
    <name evidence="2" type="ORF">COW97_03005</name>
</gene>
<organism evidence="2 3">
    <name type="scientific">Candidatus Roizmanbacteria bacterium CG22_combo_CG10-13_8_21_14_all_34_12</name>
    <dbReference type="NCBI Taxonomy" id="1974860"/>
    <lineage>
        <taxon>Bacteria</taxon>
        <taxon>Candidatus Roizmaniibacteriota</taxon>
    </lineage>
</organism>
<proteinExistence type="predicted"/>
<protein>
    <recommendedName>
        <fullName evidence="4">SIMPL domain-containing protein</fullName>
    </recommendedName>
</protein>
<dbReference type="GO" id="GO:0006974">
    <property type="term" value="P:DNA damage response"/>
    <property type="evidence" value="ECO:0007669"/>
    <property type="project" value="TreeGrafter"/>
</dbReference>
<dbReference type="InterPro" id="IPR052022">
    <property type="entry name" value="26kDa_periplasmic_antigen"/>
</dbReference>
<evidence type="ECO:0000313" key="3">
    <source>
        <dbReference type="Proteomes" id="UP000229699"/>
    </source>
</evidence>
<dbReference type="EMBL" id="PCTC01000064">
    <property type="protein sequence ID" value="PIP63342.1"/>
    <property type="molecule type" value="Genomic_DNA"/>
</dbReference>
<comment type="caution">
    <text evidence="2">The sequence shown here is derived from an EMBL/GenBank/DDBJ whole genome shotgun (WGS) entry which is preliminary data.</text>
</comment>
<dbReference type="Gene3D" id="3.30.110.170">
    <property type="entry name" value="Protein of unknown function (DUF541), domain 1"/>
    <property type="match status" value="1"/>
</dbReference>
<keyword evidence="1" id="KW-0812">Transmembrane</keyword>
<dbReference type="PANTHER" id="PTHR34387">
    <property type="entry name" value="SLR1258 PROTEIN"/>
    <property type="match status" value="1"/>
</dbReference>
<evidence type="ECO:0000256" key="1">
    <source>
        <dbReference type="SAM" id="Phobius"/>
    </source>
</evidence>
<dbReference type="Proteomes" id="UP000229699">
    <property type="component" value="Unassembled WGS sequence"/>
</dbReference>
<dbReference type="AlphaFoldDB" id="A0A2H0C0C7"/>
<evidence type="ECO:0008006" key="4">
    <source>
        <dbReference type="Google" id="ProtNLM"/>
    </source>
</evidence>
<name>A0A2H0C0C7_9BACT</name>
<keyword evidence="1" id="KW-1133">Transmembrane helix</keyword>
<dbReference type="PANTHER" id="PTHR34387:SF1">
    <property type="entry name" value="PERIPLASMIC IMMUNOGENIC PROTEIN"/>
    <property type="match status" value="1"/>
</dbReference>
<dbReference type="InterPro" id="IPR007497">
    <property type="entry name" value="SIMPL/DUF541"/>
</dbReference>
<sequence>MENKNFSGNFLAAVIFTILGLLTIKFFNISYPMTITSTTQSSELAVVGEGKVEVTPDTAYIDAGITIDKTSSVGEAQKKINERNNKIINALRKIGIEKADIKTSNYSINPNYKYENNDNRVDGYNGSVTIEIKVRDPQLASKVIETVTTAGANQINGSRFVVNKPELYREEARNAAIKNAKDQALKIAKDLGIKLGKITNIVESSPGQTTLPIYAKFSADSGGGGGGGPTIEQGSQTITSVVTLYFEKK</sequence>
<dbReference type="Pfam" id="PF04402">
    <property type="entry name" value="SIMPL"/>
    <property type="match status" value="1"/>
</dbReference>
<dbReference type="Gene3D" id="3.30.70.2970">
    <property type="entry name" value="Protein of unknown function (DUF541), domain 2"/>
    <property type="match status" value="1"/>
</dbReference>
<feature type="transmembrane region" description="Helical" evidence="1">
    <location>
        <begin position="6"/>
        <end position="27"/>
    </location>
</feature>
<evidence type="ECO:0000313" key="2">
    <source>
        <dbReference type="EMBL" id="PIP63342.1"/>
    </source>
</evidence>
<keyword evidence="1" id="KW-0472">Membrane</keyword>